<accession>A0A1I6M1L0</accession>
<dbReference type="InterPro" id="IPR050312">
    <property type="entry name" value="IolE/XylAMocC-like"/>
</dbReference>
<organism evidence="2 3">
    <name type="scientific">Granulicella pectinivorans</name>
    <dbReference type="NCBI Taxonomy" id="474950"/>
    <lineage>
        <taxon>Bacteria</taxon>
        <taxon>Pseudomonadati</taxon>
        <taxon>Acidobacteriota</taxon>
        <taxon>Terriglobia</taxon>
        <taxon>Terriglobales</taxon>
        <taxon>Acidobacteriaceae</taxon>
        <taxon>Granulicella</taxon>
    </lineage>
</organism>
<dbReference type="InterPro" id="IPR013022">
    <property type="entry name" value="Xyl_isomerase-like_TIM-brl"/>
</dbReference>
<dbReference type="STRING" id="474950.SAMN05421771_1635"/>
<dbReference type="OrthoDB" id="9798407at2"/>
<dbReference type="EMBL" id="FOZL01000001">
    <property type="protein sequence ID" value="SFS09382.1"/>
    <property type="molecule type" value="Genomic_DNA"/>
</dbReference>
<sequence length="292" mass="32408">MTISRRRFIGTTAGAVAAFGLGGRMAFANPLGLPLGIQLYSVRKEMAQDFEGTLAGVAEAGYTEVESAALPKKSAKEIRAALDKAGLKCVSAHRGFGDFKDRFDETVAFDKECGVTNMICPGPGRRDPSVKGPITLDDWHYNAEQFNLFGEKLAKLGITFGYHNHTGEFAETEGKIPYFELLRLTDPKKVTFELDCGWAFVAGRNPADLMKAYPYRFSMVHVKDFKLPPNPSPEAREEAKVTELGQGSTDYKPVFVQAKKTQHIKHAFVEQEAFDMPWKESLKVDAAYLRKL</sequence>
<dbReference type="PANTHER" id="PTHR12110:SF41">
    <property type="entry name" value="INOSOSE DEHYDRATASE"/>
    <property type="match status" value="1"/>
</dbReference>
<dbReference type="PROSITE" id="PS51318">
    <property type="entry name" value="TAT"/>
    <property type="match status" value="1"/>
</dbReference>
<evidence type="ECO:0000259" key="1">
    <source>
        <dbReference type="Pfam" id="PF01261"/>
    </source>
</evidence>
<proteinExistence type="predicted"/>
<protein>
    <submittedName>
        <fullName evidence="2">Tat (Twin-arginine translocation) pathway signal sequence</fullName>
    </submittedName>
</protein>
<evidence type="ECO:0000313" key="2">
    <source>
        <dbReference type="EMBL" id="SFS09382.1"/>
    </source>
</evidence>
<dbReference type="SUPFAM" id="SSF51658">
    <property type="entry name" value="Xylose isomerase-like"/>
    <property type="match status" value="1"/>
</dbReference>
<dbReference type="Proteomes" id="UP000199024">
    <property type="component" value="Unassembled WGS sequence"/>
</dbReference>
<gene>
    <name evidence="2" type="ORF">SAMN05421771_1635</name>
</gene>
<dbReference type="Gene3D" id="3.20.20.150">
    <property type="entry name" value="Divalent-metal-dependent TIM barrel enzymes"/>
    <property type="match status" value="1"/>
</dbReference>
<name>A0A1I6M1L0_9BACT</name>
<reference evidence="2 3" key="1">
    <citation type="submission" date="2016-10" db="EMBL/GenBank/DDBJ databases">
        <authorList>
            <person name="de Groot N.N."/>
        </authorList>
    </citation>
    <scope>NUCLEOTIDE SEQUENCE [LARGE SCALE GENOMIC DNA]</scope>
    <source>
        <strain evidence="2 3">DSM 21001</strain>
    </source>
</reference>
<dbReference type="PANTHER" id="PTHR12110">
    <property type="entry name" value="HYDROXYPYRUVATE ISOMERASE"/>
    <property type="match status" value="1"/>
</dbReference>
<keyword evidence="3" id="KW-1185">Reference proteome</keyword>
<feature type="domain" description="Xylose isomerase-like TIM barrel" evidence="1">
    <location>
        <begin position="57"/>
        <end position="291"/>
    </location>
</feature>
<dbReference type="InterPro" id="IPR036237">
    <property type="entry name" value="Xyl_isomerase-like_sf"/>
</dbReference>
<evidence type="ECO:0000313" key="3">
    <source>
        <dbReference type="Proteomes" id="UP000199024"/>
    </source>
</evidence>
<dbReference type="InterPro" id="IPR006311">
    <property type="entry name" value="TAT_signal"/>
</dbReference>
<dbReference type="AlphaFoldDB" id="A0A1I6M1L0"/>
<dbReference type="RefSeq" id="WP_141223846.1">
    <property type="nucleotide sequence ID" value="NZ_FOZL01000001.1"/>
</dbReference>
<dbReference type="Pfam" id="PF01261">
    <property type="entry name" value="AP_endonuc_2"/>
    <property type="match status" value="1"/>
</dbReference>
<dbReference type="NCBIfam" id="TIGR01409">
    <property type="entry name" value="TAT_signal_seq"/>
    <property type="match status" value="1"/>
</dbReference>
<dbReference type="InterPro" id="IPR019546">
    <property type="entry name" value="TAT_signal_bac_arc"/>
</dbReference>